<organism evidence="1 2">
    <name type="scientific">Pseudoalteromonas lipolytica</name>
    <dbReference type="NCBI Taxonomy" id="570156"/>
    <lineage>
        <taxon>Bacteria</taxon>
        <taxon>Pseudomonadati</taxon>
        <taxon>Pseudomonadota</taxon>
        <taxon>Gammaproteobacteria</taxon>
        <taxon>Alteromonadales</taxon>
        <taxon>Pseudoalteromonadaceae</taxon>
        <taxon>Pseudoalteromonas</taxon>
    </lineage>
</organism>
<gene>
    <name evidence="1" type="ORF">PQI24_13580</name>
</gene>
<protein>
    <submittedName>
        <fullName evidence="1">Uncharacterized protein</fullName>
    </submittedName>
</protein>
<proteinExistence type="predicted"/>
<dbReference type="Proteomes" id="UP001377972">
    <property type="component" value="Unassembled WGS sequence"/>
</dbReference>
<dbReference type="RefSeq" id="WP_339981145.1">
    <property type="nucleotide sequence ID" value="NZ_JAQPZS010000012.1"/>
</dbReference>
<reference evidence="1 2" key="1">
    <citation type="submission" date="2023-01" db="EMBL/GenBank/DDBJ databases">
        <title>Trichodesmium-associated heterotrophic epibiont bacteria.</title>
        <authorList>
            <person name="Cleveland C.S."/>
            <person name="Webb E.A."/>
        </authorList>
    </citation>
    <scope>NUCLEOTIDE SEQUENCE [LARGE SCALE GENOMIC DNA]</scope>
    <source>
        <strain evidence="1 2">USCH2</strain>
    </source>
</reference>
<sequence>MDIVNQVKEQYARILQVDDWGHLLEVASFHFKNAAKLKKKDVNHPSHKLLIRNSLKRLHLGIGMELLLKAAFLKNGICVNKLINLQQGQINAPQHQFDSLNANQINPKDTFTLGALISKINIILGDIDASIVEGMKIAMTFRNKEGHISFPKHEFDESNYQAIEASVTYIYENLFDLKVHFKISMISGQKGTFKFLK</sequence>
<dbReference type="EMBL" id="JAQPZS010000012">
    <property type="protein sequence ID" value="MEJ6497074.1"/>
    <property type="molecule type" value="Genomic_DNA"/>
</dbReference>
<comment type="caution">
    <text evidence="1">The sequence shown here is derived from an EMBL/GenBank/DDBJ whole genome shotgun (WGS) entry which is preliminary data.</text>
</comment>
<keyword evidence="2" id="KW-1185">Reference proteome</keyword>
<evidence type="ECO:0000313" key="2">
    <source>
        <dbReference type="Proteomes" id="UP001377972"/>
    </source>
</evidence>
<name>A0ABU8SVM1_9GAMM</name>
<accession>A0ABU8SVM1</accession>
<evidence type="ECO:0000313" key="1">
    <source>
        <dbReference type="EMBL" id="MEJ6497074.1"/>
    </source>
</evidence>